<dbReference type="RefSeq" id="WP_052132236.1">
    <property type="nucleotide sequence ID" value="NZ_JRAA01000002.1"/>
</dbReference>
<evidence type="ECO:0000313" key="3">
    <source>
        <dbReference type="Proteomes" id="UP000030856"/>
    </source>
</evidence>
<protein>
    <recommendedName>
        <fullName evidence="1">DUF1835 domain-containing protein</fullName>
    </recommendedName>
</protein>
<sequence>MILNLAALRAGFTSTPPLLSYRFDKGDPRRLQALTLEQQKERAKARLQEWNSSVESEQPLREFDEAQQVIANEYGFDDWEQLTSHIGKSEIASKAMQAANPDALDGNERVLHIRCGTDIQNTLAVAGFNGDYLPFYDPYVHGPVPQTDLLDEFIQVRANYISSGIHPDYELVLNDLRQQYSSLELSHNYDAVYLWFEHDSFDQLILARLLDFFSEVSRRPASLKLISVDHYPGVEIFNGIGQLPPQALRVLWTEFSDVTPEQLVLGKRAWAAVRSSCPDALRVLIASGTTPLPTMAIALDRHLRQLPSKHNGLNLSENLTLRILDEKGSMNAACLFGWYTNHYEPLTFMGDTGYWQLLEELANGDRPAVTMDREGEQPNQWQVTLSDTGRQLLADEVDWVELNGIDRWVGGIHLDSQKGQVPRWSE</sequence>
<dbReference type="InterPro" id="IPR014973">
    <property type="entry name" value="DUF1835"/>
</dbReference>
<dbReference type="eggNOG" id="ENOG502Z84S">
    <property type="taxonomic scope" value="Bacteria"/>
</dbReference>
<organism evidence="2 3">
    <name type="scientific">Solemya velum gill symbiont</name>
    <dbReference type="NCBI Taxonomy" id="2340"/>
    <lineage>
        <taxon>Bacteria</taxon>
        <taxon>Pseudomonadati</taxon>
        <taxon>Pseudomonadota</taxon>
        <taxon>Gammaproteobacteria</taxon>
        <taxon>sulfur-oxidizing symbionts</taxon>
    </lineage>
</organism>
<proteinExistence type="predicted"/>
<dbReference type="OrthoDB" id="127805at2"/>
<comment type="caution">
    <text evidence="2">The sequence shown here is derived from an EMBL/GenBank/DDBJ whole genome shotgun (WGS) entry which is preliminary data.</text>
</comment>
<feature type="domain" description="DUF1835" evidence="1">
    <location>
        <begin position="111"/>
        <end position="216"/>
    </location>
</feature>
<gene>
    <name evidence="2" type="ORF">JV46_06380</name>
</gene>
<dbReference type="EMBL" id="JRAA01000002">
    <property type="protein sequence ID" value="KHF25298.1"/>
    <property type="molecule type" value="Genomic_DNA"/>
</dbReference>
<evidence type="ECO:0000313" key="2">
    <source>
        <dbReference type="EMBL" id="KHF25298.1"/>
    </source>
</evidence>
<dbReference type="AlphaFoldDB" id="A0A0B0H520"/>
<dbReference type="STRING" id="2340.JV46_06380"/>
<evidence type="ECO:0000259" key="1">
    <source>
        <dbReference type="Pfam" id="PF08874"/>
    </source>
</evidence>
<keyword evidence="3" id="KW-1185">Reference proteome</keyword>
<dbReference type="Proteomes" id="UP000030856">
    <property type="component" value="Unassembled WGS sequence"/>
</dbReference>
<accession>A0A0B0H520</accession>
<dbReference type="Pfam" id="PF08874">
    <property type="entry name" value="DUF1835"/>
    <property type="match status" value="1"/>
</dbReference>
<name>A0A0B0H520_SOVGS</name>
<reference evidence="2 3" key="1">
    <citation type="journal article" date="2014" name="BMC Genomics">
        <title>The genome of the intracellular bacterium of the coastal bivalve, Solemya velum: a blueprint for thriving in and out of symbiosis.</title>
        <authorList>
            <person name="Dmytrenko O."/>
            <person name="Russell S.L."/>
            <person name="Loo W.T."/>
            <person name="Fontanez K.M."/>
            <person name="Liao L."/>
            <person name="Roeselers G."/>
            <person name="Sharma R."/>
            <person name="Stewart F.J."/>
            <person name="Newton I.L."/>
            <person name="Woyke T."/>
            <person name="Wu D."/>
            <person name="Lang J.M."/>
            <person name="Eisen J.A."/>
            <person name="Cavanaugh C.M."/>
        </authorList>
    </citation>
    <scope>NUCLEOTIDE SEQUENCE [LARGE SCALE GENOMIC DNA]</scope>
    <source>
        <strain evidence="2 3">WH</strain>
    </source>
</reference>